<feature type="transmembrane region" description="Helical" evidence="1">
    <location>
        <begin position="56"/>
        <end position="75"/>
    </location>
</feature>
<name>A0A3D9V7P5_THECX</name>
<dbReference type="EMBL" id="QTUC01000001">
    <property type="protein sequence ID" value="REF37489.1"/>
    <property type="molecule type" value="Genomic_DNA"/>
</dbReference>
<protein>
    <submittedName>
        <fullName evidence="2">Uncharacterized protein</fullName>
    </submittedName>
</protein>
<evidence type="ECO:0000256" key="1">
    <source>
        <dbReference type="SAM" id="Phobius"/>
    </source>
</evidence>
<proteinExistence type="predicted"/>
<dbReference type="Proteomes" id="UP000256485">
    <property type="component" value="Unassembled WGS sequence"/>
</dbReference>
<keyword evidence="1" id="KW-0812">Transmembrane</keyword>
<accession>A0A3D9V7P5</accession>
<evidence type="ECO:0000313" key="2">
    <source>
        <dbReference type="EMBL" id="REF37489.1"/>
    </source>
</evidence>
<keyword evidence="1" id="KW-1133">Transmembrane helix</keyword>
<feature type="transmembrane region" description="Helical" evidence="1">
    <location>
        <begin position="20"/>
        <end position="41"/>
    </location>
</feature>
<gene>
    <name evidence="2" type="ORF">DFJ64_2933</name>
</gene>
<organism evidence="2 3">
    <name type="scientific">Thermasporomyces composti</name>
    <dbReference type="NCBI Taxonomy" id="696763"/>
    <lineage>
        <taxon>Bacteria</taxon>
        <taxon>Bacillati</taxon>
        <taxon>Actinomycetota</taxon>
        <taxon>Actinomycetes</taxon>
        <taxon>Propionibacteriales</taxon>
        <taxon>Nocardioidaceae</taxon>
        <taxon>Thermasporomyces</taxon>
    </lineage>
</organism>
<reference evidence="2 3" key="1">
    <citation type="submission" date="2018-08" db="EMBL/GenBank/DDBJ databases">
        <title>Sequencing the genomes of 1000 actinobacteria strains.</title>
        <authorList>
            <person name="Klenk H.-P."/>
        </authorList>
    </citation>
    <scope>NUCLEOTIDE SEQUENCE [LARGE SCALE GENOMIC DNA]</scope>
    <source>
        <strain evidence="2 3">DSM 22891</strain>
    </source>
</reference>
<evidence type="ECO:0000313" key="3">
    <source>
        <dbReference type="Proteomes" id="UP000256485"/>
    </source>
</evidence>
<comment type="caution">
    <text evidence="2">The sequence shown here is derived from an EMBL/GenBank/DDBJ whole genome shotgun (WGS) entry which is preliminary data.</text>
</comment>
<keyword evidence="3" id="KW-1185">Reference proteome</keyword>
<keyword evidence="1" id="KW-0472">Membrane</keyword>
<sequence>MADSPRSHRLDVDSVRGGRAFLIIGLMVGPYATITGVWELLRGIRTPLGAHLVGNLLWMGVFGLASLFLGLRFLLFVPTAGAQLRIDSDGLIVTLRRGSVITIPWNAVGSWGLAPRLWGRANSLVL</sequence>
<dbReference type="AlphaFoldDB" id="A0A3D9V7P5"/>